<dbReference type="EMBL" id="KV919243">
    <property type="protein sequence ID" value="OSX70528.1"/>
    <property type="molecule type" value="Genomic_DNA"/>
</dbReference>
<sequence>MGILPAVTIQGPSKTRLDGDSAGRDDAARISGCRPPTRPPWTVGRPPSPPARPTPPPRRRPPPPRAPAARRAGGPRRRRRRGRRARRVGGAGPPVAILFHPPLVRRRAAPRRVGGVGARRRRRAGGRRAARVGGAAAAAAAAAGGGWRRPAARAAAAGVTWLAAAAAVAVAVVAAAGSGLDGVGWVAARLIRGAAPAGAATPPAAVAVVASNTSGSAQTMWHNAFSTSYRRNPSAPTAMHVGAHATVGCAIEDALGCRGWTAGDCVPPANTPGAGAFNASAAHDDVDNSVLAWACPICERHAATSAACAAALEETQGVVYTRPASACPAVGAENVDARVPGCGERVEAAATAAIPISLSAFVVGRTGCHLFGERPLSWTLGWWWALAAGQGGVWLLCLFI</sequence>
<keyword evidence="3" id="KW-1185">Reference proteome</keyword>
<feature type="region of interest" description="Disordered" evidence="1">
    <location>
        <begin position="1"/>
        <end position="94"/>
    </location>
</feature>
<dbReference type="AlphaFoldDB" id="A0A1X6NPI4"/>
<proteinExistence type="predicted"/>
<gene>
    <name evidence="2" type="ORF">BU14_0731s0003</name>
</gene>
<organism evidence="2 3">
    <name type="scientific">Porphyra umbilicalis</name>
    <name type="common">Purple laver</name>
    <name type="synonym">Red alga</name>
    <dbReference type="NCBI Taxonomy" id="2786"/>
    <lineage>
        <taxon>Eukaryota</taxon>
        <taxon>Rhodophyta</taxon>
        <taxon>Bangiophyceae</taxon>
        <taxon>Bangiales</taxon>
        <taxon>Bangiaceae</taxon>
        <taxon>Porphyra</taxon>
    </lineage>
</organism>
<feature type="compositionally biased region" description="Basic and acidic residues" evidence="1">
    <location>
        <begin position="15"/>
        <end position="28"/>
    </location>
</feature>
<evidence type="ECO:0000313" key="3">
    <source>
        <dbReference type="Proteomes" id="UP000218209"/>
    </source>
</evidence>
<feature type="compositionally biased region" description="Basic residues" evidence="1">
    <location>
        <begin position="73"/>
        <end position="87"/>
    </location>
</feature>
<protein>
    <submittedName>
        <fullName evidence="2">Uncharacterized protein</fullName>
    </submittedName>
</protein>
<name>A0A1X6NPI4_PORUM</name>
<evidence type="ECO:0000256" key="1">
    <source>
        <dbReference type="SAM" id="MobiDB-lite"/>
    </source>
</evidence>
<accession>A0A1X6NPI4</accession>
<feature type="region of interest" description="Disordered" evidence="1">
    <location>
        <begin position="110"/>
        <end position="129"/>
    </location>
</feature>
<dbReference type="Proteomes" id="UP000218209">
    <property type="component" value="Unassembled WGS sequence"/>
</dbReference>
<feature type="compositionally biased region" description="Pro residues" evidence="1">
    <location>
        <begin position="46"/>
        <end position="56"/>
    </location>
</feature>
<feature type="compositionally biased region" description="Basic residues" evidence="1">
    <location>
        <begin position="118"/>
        <end position="129"/>
    </location>
</feature>
<reference evidence="2 3" key="1">
    <citation type="submission" date="2017-03" db="EMBL/GenBank/DDBJ databases">
        <title>WGS assembly of Porphyra umbilicalis.</title>
        <authorList>
            <person name="Brawley S.H."/>
            <person name="Blouin N.A."/>
            <person name="Ficko-Blean E."/>
            <person name="Wheeler G.L."/>
            <person name="Lohr M."/>
            <person name="Goodson H.V."/>
            <person name="Jenkins J.W."/>
            <person name="Blaby-Haas C.E."/>
            <person name="Helliwell K.E."/>
            <person name="Chan C."/>
            <person name="Marriage T."/>
            <person name="Bhattacharya D."/>
            <person name="Klein A.S."/>
            <person name="Badis Y."/>
            <person name="Brodie J."/>
            <person name="Cao Y."/>
            <person name="Collen J."/>
            <person name="Dittami S.M."/>
            <person name="Gachon C.M."/>
            <person name="Green B.R."/>
            <person name="Karpowicz S."/>
            <person name="Kim J.W."/>
            <person name="Kudahl U."/>
            <person name="Lin S."/>
            <person name="Michel G."/>
            <person name="Mittag M."/>
            <person name="Olson B.J."/>
            <person name="Pangilinan J."/>
            <person name="Peng Y."/>
            <person name="Qiu H."/>
            <person name="Shu S."/>
            <person name="Singer J.T."/>
            <person name="Smith A.G."/>
            <person name="Sprecher B.N."/>
            <person name="Wagner V."/>
            <person name="Wang W."/>
            <person name="Wang Z.-Y."/>
            <person name="Yan J."/>
            <person name="Yarish C."/>
            <person name="Zoeuner-Riek S."/>
            <person name="Zhuang Y."/>
            <person name="Zou Y."/>
            <person name="Lindquist E.A."/>
            <person name="Grimwood J."/>
            <person name="Barry K."/>
            <person name="Rokhsar D.S."/>
            <person name="Schmutz J."/>
            <person name="Stiller J.W."/>
            <person name="Grossman A.R."/>
            <person name="Prochnik S.E."/>
        </authorList>
    </citation>
    <scope>NUCLEOTIDE SEQUENCE [LARGE SCALE GENOMIC DNA]</scope>
    <source>
        <strain evidence="2">4086291</strain>
    </source>
</reference>
<evidence type="ECO:0000313" key="2">
    <source>
        <dbReference type="EMBL" id="OSX70528.1"/>
    </source>
</evidence>